<accession>A0A7U9TGZ3</accession>
<dbReference type="EMBL" id="AP024412">
    <property type="protein sequence ID" value="BCR35817.1"/>
    <property type="molecule type" value="Genomic_DNA"/>
</dbReference>
<name>A0A7U9TGZ3_9MOLU</name>
<keyword evidence="2" id="KW-1185">Reference proteome</keyword>
<gene>
    <name evidence="1" type="ORF">MPAN_007100</name>
</gene>
<sequence>MEFIKENFEIIVILLFILLIVLSVIVLSFNKYFAMYFSNKKFHIASHFEIDAKDENKMFTIDIYNRNINDVRLSGFGFVYKDRNIDFYKSYLEHKQLPVDHKVVISSRDYLSTKIEINTLKNIISDINHGSLYMDSLQAYVTDSLGLTSRTNAKQIKSQIEEILRYEKKMKHLEIKKQKQKLKNEAKLFKQRAIIERRIKRKERQAKIILGFKKMVSKVKGNKNKS</sequence>
<protein>
    <submittedName>
        <fullName evidence="1">Uncharacterized protein</fullName>
    </submittedName>
</protein>
<evidence type="ECO:0000313" key="2">
    <source>
        <dbReference type="Proteomes" id="UP000620133"/>
    </source>
</evidence>
<dbReference type="KEGG" id="manr:MPAN_007100"/>
<evidence type="ECO:0000313" key="1">
    <source>
        <dbReference type="EMBL" id="BCR35817.1"/>
    </source>
</evidence>
<reference evidence="1" key="1">
    <citation type="submission" date="2021-01" db="EMBL/GenBank/DDBJ databases">
        <title>Draft genome sequence of Acholeplasmataceae bacterium strain Mahy22.</title>
        <authorList>
            <person name="Watanabe M."/>
            <person name="Kojima H."/>
            <person name="Fukui M."/>
        </authorList>
    </citation>
    <scope>NUCLEOTIDE SEQUENCE</scope>
    <source>
        <strain evidence="1">Mahy22</strain>
    </source>
</reference>
<proteinExistence type="predicted"/>
<organism evidence="1 2">
    <name type="scientific">Mariniplasma anaerobium</name>
    <dbReference type="NCBI Taxonomy" id="2735436"/>
    <lineage>
        <taxon>Bacteria</taxon>
        <taxon>Bacillati</taxon>
        <taxon>Mycoplasmatota</taxon>
        <taxon>Mollicutes</taxon>
        <taxon>Acholeplasmatales</taxon>
        <taxon>Acholeplasmataceae</taxon>
        <taxon>Mariniplasma</taxon>
    </lineage>
</organism>
<dbReference type="Proteomes" id="UP000620133">
    <property type="component" value="Chromosome"/>
</dbReference>
<dbReference type="RefSeq" id="WP_176238651.1">
    <property type="nucleotide sequence ID" value="NZ_AP024412.1"/>
</dbReference>
<dbReference type="AlphaFoldDB" id="A0A7U9TGZ3"/>